<evidence type="ECO:0000256" key="7">
    <source>
        <dbReference type="ARBA" id="ARBA00035208"/>
    </source>
</evidence>
<evidence type="ECO:0000256" key="3">
    <source>
        <dbReference type="ARBA" id="ARBA00022730"/>
    </source>
</evidence>
<proteinExistence type="inferred from homology"/>
<evidence type="ECO:0000256" key="2">
    <source>
        <dbReference type="ARBA" id="ARBA00010528"/>
    </source>
</evidence>
<feature type="compositionally biased region" description="Basic residues" evidence="9">
    <location>
        <begin position="67"/>
        <end position="78"/>
    </location>
</feature>
<dbReference type="NCBIfam" id="TIGR03953">
    <property type="entry name" value="rplD_bact"/>
    <property type="match status" value="1"/>
</dbReference>
<name>A0A4D6WWS9_9FLOR</name>
<sequence>MIIKKKLSYIINTKKEINSSNEIKLYLNINDNAEKNMYLIHKALKQQLNKTRQGNAHTKTRSEIRGGGKKPWKQKGTGRARAGSIRSPLWRGGGVIFGPKNKIYTSKINKKEKKLAIQTLIYNKFSQTIIIDELLNHINKPNTKNAIKELKYLDIKINKNILLIIEEKNTEIYLSLRNLKNIELLTAKNINIVSLLKAEQIIITVGAINIINNIYND</sequence>
<evidence type="ECO:0000256" key="4">
    <source>
        <dbReference type="ARBA" id="ARBA00022884"/>
    </source>
</evidence>
<keyword evidence="10" id="KW-0934">Plastid</keyword>
<dbReference type="InterPro" id="IPR023574">
    <property type="entry name" value="Ribosomal_uL4_dom_sf"/>
</dbReference>
<organism evidence="10">
    <name type="scientific">Haraldiophyllum bonnemaisonii</name>
    <dbReference type="NCBI Taxonomy" id="167977"/>
    <lineage>
        <taxon>Eukaryota</taxon>
        <taxon>Rhodophyta</taxon>
        <taxon>Florideophyceae</taxon>
        <taxon>Rhodymeniophycidae</taxon>
        <taxon>Ceramiales</taxon>
        <taxon>Delesseriaceae</taxon>
        <taxon>Haraldiophyllum</taxon>
    </lineage>
</organism>
<evidence type="ECO:0000256" key="6">
    <source>
        <dbReference type="ARBA" id="ARBA00023274"/>
    </source>
</evidence>
<dbReference type="SUPFAM" id="SSF52166">
    <property type="entry name" value="Ribosomal protein L4"/>
    <property type="match status" value="1"/>
</dbReference>
<dbReference type="PANTHER" id="PTHR10746">
    <property type="entry name" value="50S RIBOSOMAL PROTEIN L4"/>
    <property type="match status" value="1"/>
</dbReference>
<evidence type="ECO:0000256" key="1">
    <source>
        <dbReference type="ARBA" id="ARBA00004083"/>
    </source>
</evidence>
<geneLocation type="plastid" evidence="10"/>
<comment type="function">
    <text evidence="1">Probably binds the 23S rRNA.</text>
</comment>
<keyword evidence="4" id="KW-0694">RNA-binding</keyword>
<reference evidence="10" key="1">
    <citation type="journal article" date="2019" name="Mol. Phylogenet. Evol.">
        <title>Morphological evolution and classification of the red algal order Ceramiales inferred using plastid phylogenomics.</title>
        <authorList>
            <person name="Diaz-Tapia P."/>
            <person name="Pasella M.M."/>
            <person name="Verbruggen H."/>
            <person name="Maggs C.A."/>
        </authorList>
    </citation>
    <scope>NUCLEOTIDE SEQUENCE</scope>
    <source>
        <strain evidence="10">15261_8</strain>
    </source>
</reference>
<dbReference type="EMBL" id="MK814677">
    <property type="protein sequence ID" value="QCI07048.1"/>
    <property type="molecule type" value="Genomic_DNA"/>
</dbReference>
<dbReference type="GO" id="GO:0003735">
    <property type="term" value="F:structural constituent of ribosome"/>
    <property type="evidence" value="ECO:0007669"/>
    <property type="project" value="InterPro"/>
</dbReference>
<dbReference type="GO" id="GO:1990904">
    <property type="term" value="C:ribonucleoprotein complex"/>
    <property type="evidence" value="ECO:0007669"/>
    <property type="project" value="UniProtKB-KW"/>
</dbReference>
<feature type="region of interest" description="Disordered" evidence="9">
    <location>
        <begin position="49"/>
        <end position="79"/>
    </location>
</feature>
<keyword evidence="5 10" id="KW-0689">Ribosomal protein</keyword>
<dbReference type="HAMAP" id="MF_01328_B">
    <property type="entry name" value="Ribosomal_uL4_B"/>
    <property type="match status" value="1"/>
</dbReference>
<keyword evidence="6" id="KW-0687">Ribonucleoprotein</keyword>
<comment type="similarity">
    <text evidence="2">Belongs to the universal ribosomal protein uL4 family.</text>
</comment>
<dbReference type="GO" id="GO:0005840">
    <property type="term" value="C:ribosome"/>
    <property type="evidence" value="ECO:0007669"/>
    <property type="project" value="UniProtKB-KW"/>
</dbReference>
<accession>A0A4D6WWS9</accession>
<dbReference type="Gene3D" id="3.40.1370.10">
    <property type="match status" value="1"/>
</dbReference>
<reference evidence="10" key="2">
    <citation type="submission" date="2019-04" db="EMBL/GenBank/DDBJ databases">
        <authorList>
            <person name="Pasella M."/>
        </authorList>
    </citation>
    <scope>NUCLEOTIDE SEQUENCE</scope>
    <source>
        <strain evidence="10">15261_8</strain>
    </source>
</reference>
<evidence type="ECO:0000256" key="9">
    <source>
        <dbReference type="SAM" id="MobiDB-lite"/>
    </source>
</evidence>
<dbReference type="PANTHER" id="PTHR10746:SF17">
    <property type="entry name" value="LARGE RIBOSOMAL SUBUNIT PROTEIN UL4C"/>
    <property type="match status" value="1"/>
</dbReference>
<dbReference type="GO" id="GO:0006412">
    <property type="term" value="P:translation"/>
    <property type="evidence" value="ECO:0007669"/>
    <property type="project" value="InterPro"/>
</dbReference>
<evidence type="ECO:0000256" key="8">
    <source>
        <dbReference type="ARBA" id="ARBA00035387"/>
    </source>
</evidence>
<dbReference type="InterPro" id="IPR013005">
    <property type="entry name" value="Ribosomal_uL4-like"/>
</dbReference>
<gene>
    <name evidence="10" type="primary">rpl4</name>
</gene>
<evidence type="ECO:0000256" key="5">
    <source>
        <dbReference type="ARBA" id="ARBA00022980"/>
    </source>
</evidence>
<dbReference type="InterPro" id="IPR002136">
    <property type="entry name" value="Ribosomal_uL4"/>
</dbReference>
<keyword evidence="3" id="KW-0699">rRNA-binding</keyword>
<protein>
    <recommendedName>
        <fullName evidence="7">Large ribosomal subunit protein uL4c</fullName>
    </recommendedName>
    <alternativeName>
        <fullName evidence="8">50S ribosomal protein L4, chloroplastic</fullName>
    </alternativeName>
</protein>
<dbReference type="AlphaFoldDB" id="A0A4D6WWS9"/>
<dbReference type="GO" id="GO:0019843">
    <property type="term" value="F:rRNA binding"/>
    <property type="evidence" value="ECO:0007669"/>
    <property type="project" value="UniProtKB-KW"/>
</dbReference>
<dbReference type="Pfam" id="PF00573">
    <property type="entry name" value="Ribosomal_L4"/>
    <property type="match status" value="1"/>
</dbReference>
<evidence type="ECO:0000313" key="10">
    <source>
        <dbReference type="EMBL" id="QCI07048.1"/>
    </source>
</evidence>